<dbReference type="Gene3D" id="1.25.10.10">
    <property type="entry name" value="Leucine-rich Repeat Variant"/>
    <property type="match status" value="1"/>
</dbReference>
<keyword evidence="6 7" id="KW-0833">Ubl conjugation pathway</keyword>
<dbReference type="Gene3D" id="3.30.40.10">
    <property type="entry name" value="Zinc/RING finger domain, C3HC4 (zinc finger)"/>
    <property type="match status" value="1"/>
</dbReference>
<dbReference type="InterPro" id="IPR058678">
    <property type="entry name" value="ARM_PUB"/>
</dbReference>
<comment type="pathway">
    <text evidence="3 7">Protein modification; protein ubiquitination.</text>
</comment>
<dbReference type="GO" id="GO:0061630">
    <property type="term" value="F:ubiquitin protein ligase activity"/>
    <property type="evidence" value="ECO:0007669"/>
    <property type="project" value="UniProtKB-UniRule"/>
</dbReference>
<dbReference type="OMA" id="KDDLCIT"/>
<name>A0A4Y7KDH7_PAPSO</name>
<dbReference type="InterPro" id="IPR016024">
    <property type="entry name" value="ARM-type_fold"/>
</dbReference>
<dbReference type="PROSITE" id="PS51698">
    <property type="entry name" value="U_BOX"/>
    <property type="match status" value="1"/>
</dbReference>
<dbReference type="EC" id="2.3.2.27" evidence="7"/>
<gene>
    <name evidence="9" type="ORF">C5167_033205</name>
</gene>
<evidence type="ECO:0000256" key="3">
    <source>
        <dbReference type="ARBA" id="ARBA00004906"/>
    </source>
</evidence>
<dbReference type="GO" id="GO:0016567">
    <property type="term" value="P:protein ubiquitination"/>
    <property type="evidence" value="ECO:0007669"/>
    <property type="project" value="UniProtKB-UniRule"/>
</dbReference>
<dbReference type="InterPro" id="IPR045185">
    <property type="entry name" value="PUB22/23/24-like"/>
</dbReference>
<comment type="function">
    <text evidence="2 7">Functions as an E3 ubiquitin ligase.</text>
</comment>
<dbReference type="InterPro" id="IPR011989">
    <property type="entry name" value="ARM-like"/>
</dbReference>
<keyword evidence="5" id="KW-0677">Repeat</keyword>
<dbReference type="Pfam" id="PF25598">
    <property type="entry name" value="ARM_PUB"/>
    <property type="match status" value="1"/>
</dbReference>
<proteinExistence type="predicted"/>
<dbReference type="PANTHER" id="PTHR22849">
    <property type="entry name" value="WDSAM1 PROTEIN"/>
    <property type="match status" value="1"/>
</dbReference>
<evidence type="ECO:0000256" key="2">
    <source>
        <dbReference type="ARBA" id="ARBA00003861"/>
    </source>
</evidence>
<dbReference type="InterPro" id="IPR045210">
    <property type="entry name" value="RING-Ubox_PUB"/>
</dbReference>
<dbReference type="SUPFAM" id="SSF48371">
    <property type="entry name" value="ARM repeat"/>
    <property type="match status" value="1"/>
</dbReference>
<evidence type="ECO:0000313" key="10">
    <source>
        <dbReference type="Proteomes" id="UP000316621"/>
    </source>
</evidence>
<evidence type="ECO:0000256" key="1">
    <source>
        <dbReference type="ARBA" id="ARBA00000900"/>
    </source>
</evidence>
<dbReference type="EMBL" id="CM010721">
    <property type="protein sequence ID" value="RZC70078.1"/>
    <property type="molecule type" value="Genomic_DNA"/>
</dbReference>
<accession>A0A4Y7KDH7</accession>
<dbReference type="UniPathway" id="UPA00143"/>
<keyword evidence="4 7" id="KW-0808">Transferase</keyword>
<comment type="catalytic activity">
    <reaction evidence="1 7">
        <text>S-ubiquitinyl-[E2 ubiquitin-conjugating enzyme]-L-cysteine + [acceptor protein]-L-lysine = [E2 ubiquitin-conjugating enzyme]-L-cysteine + N(6)-ubiquitinyl-[acceptor protein]-L-lysine.</text>
        <dbReference type="EC" id="2.3.2.27"/>
    </reaction>
</comment>
<reference evidence="9 10" key="1">
    <citation type="journal article" date="2018" name="Science">
        <title>The opium poppy genome and morphinan production.</title>
        <authorList>
            <person name="Guo L."/>
            <person name="Winzer T."/>
            <person name="Yang X."/>
            <person name="Li Y."/>
            <person name="Ning Z."/>
            <person name="He Z."/>
            <person name="Teodor R."/>
            <person name="Lu Y."/>
            <person name="Bowser T.A."/>
            <person name="Graham I.A."/>
            <person name="Ye K."/>
        </authorList>
    </citation>
    <scope>NUCLEOTIDE SEQUENCE [LARGE SCALE GENOMIC DNA]</scope>
    <source>
        <strain evidence="10">cv. HN1</strain>
        <tissue evidence="9">Leaves</tissue>
    </source>
</reference>
<keyword evidence="10" id="KW-1185">Reference proteome</keyword>
<dbReference type="InterPro" id="IPR003613">
    <property type="entry name" value="Ubox_domain"/>
</dbReference>
<dbReference type="Proteomes" id="UP000316621">
    <property type="component" value="Chromosome 7"/>
</dbReference>
<dbReference type="AlphaFoldDB" id="A0A4Y7KDH7"/>
<evidence type="ECO:0000256" key="6">
    <source>
        <dbReference type="ARBA" id="ARBA00022786"/>
    </source>
</evidence>
<sequence>MVRNEMFITIPNYFKCPISLDVMKSPVSLCTGVTYDRSSIQKWLDNGNNTCPATMQVLHSQDFIPNHTLTRLIRTWSDSIQDHSSPTPVSAPPLLSHRQIQNLIKNIEKRDENCVGCLRNLHDFAQDSSENRKFLVNIDGFLDVLVGVLSNNGDVVDDSDLEIRIMEETIIILDLVLKEDNDYSESIRSMVRNQDLLSSIALVLRKGNLESKIKSASLLEILAFQEPESKLLIGEKDGILFELLRLITTEGSDSSSSSTAIETGLSCLISLSMSRRIRLRIIRNKGSVQKLGTLLMNSESRVAVIEKVLKLLEMISAVTEGRTAICDDPFIVKSIFQKMFKVSNAATDHAVVILWSVCYLYRDSKAQESVMKSINGPSKILLLMQSNCSASIRQMCGDLLKIFCVSSKSCLSSYDTKTTHIMPF</sequence>
<evidence type="ECO:0000313" key="9">
    <source>
        <dbReference type="EMBL" id="RZC70078.1"/>
    </source>
</evidence>
<evidence type="ECO:0000256" key="5">
    <source>
        <dbReference type="ARBA" id="ARBA00022737"/>
    </source>
</evidence>
<feature type="domain" description="U-box" evidence="8">
    <location>
        <begin position="9"/>
        <end position="83"/>
    </location>
</feature>
<dbReference type="PANTHER" id="PTHR22849:SF163">
    <property type="entry name" value="U-BOX DOMAIN-CONTAINING PROTEIN"/>
    <property type="match status" value="1"/>
</dbReference>
<dbReference type="FunFam" id="3.30.40.10:FF:000502">
    <property type="entry name" value="RING-type E3 ubiquitin transferase"/>
    <property type="match status" value="1"/>
</dbReference>
<dbReference type="CDD" id="cd16664">
    <property type="entry name" value="RING-Ubox_PUB"/>
    <property type="match status" value="1"/>
</dbReference>
<dbReference type="Gramene" id="RZC70078">
    <property type="protein sequence ID" value="RZC70078"/>
    <property type="gene ID" value="C5167_033205"/>
</dbReference>
<dbReference type="STRING" id="3469.A0A4Y7KDH7"/>
<protein>
    <recommendedName>
        <fullName evidence="7 8">U-box domain-containing protein</fullName>
        <ecNumber evidence="7">2.3.2.27</ecNumber>
    </recommendedName>
    <alternativeName>
        <fullName evidence="7">RING-type E3 ubiquitin transferase PUB</fullName>
    </alternativeName>
</protein>
<dbReference type="Pfam" id="PF04564">
    <property type="entry name" value="U-box"/>
    <property type="match status" value="1"/>
</dbReference>
<dbReference type="SUPFAM" id="SSF57850">
    <property type="entry name" value="RING/U-box"/>
    <property type="match status" value="1"/>
</dbReference>
<evidence type="ECO:0000256" key="4">
    <source>
        <dbReference type="ARBA" id="ARBA00022679"/>
    </source>
</evidence>
<dbReference type="SMART" id="SM00504">
    <property type="entry name" value="Ubox"/>
    <property type="match status" value="1"/>
</dbReference>
<dbReference type="InterPro" id="IPR013083">
    <property type="entry name" value="Znf_RING/FYVE/PHD"/>
</dbReference>
<evidence type="ECO:0000256" key="7">
    <source>
        <dbReference type="RuleBase" id="RU369093"/>
    </source>
</evidence>
<dbReference type="OrthoDB" id="10064100at2759"/>
<organism evidence="9 10">
    <name type="scientific">Papaver somniferum</name>
    <name type="common">Opium poppy</name>
    <dbReference type="NCBI Taxonomy" id="3469"/>
    <lineage>
        <taxon>Eukaryota</taxon>
        <taxon>Viridiplantae</taxon>
        <taxon>Streptophyta</taxon>
        <taxon>Embryophyta</taxon>
        <taxon>Tracheophyta</taxon>
        <taxon>Spermatophyta</taxon>
        <taxon>Magnoliopsida</taxon>
        <taxon>Ranunculales</taxon>
        <taxon>Papaveraceae</taxon>
        <taxon>Papaveroideae</taxon>
        <taxon>Papaver</taxon>
    </lineage>
</organism>
<evidence type="ECO:0000259" key="8">
    <source>
        <dbReference type="PROSITE" id="PS51698"/>
    </source>
</evidence>